<reference evidence="3 4" key="1">
    <citation type="submission" date="2019-08" db="EMBL/GenBank/DDBJ databases">
        <title>In-depth cultivation of the pig gut microbiome towards novel bacterial diversity and tailored functional studies.</title>
        <authorList>
            <person name="Wylensek D."/>
            <person name="Hitch T.C.A."/>
            <person name="Clavel T."/>
        </authorList>
    </citation>
    <scope>NUCLEOTIDE SEQUENCE [LARGE SCALE GENOMIC DNA]</scope>
    <source>
        <strain evidence="3 4">WB03_NA08</strain>
    </source>
</reference>
<comment type="similarity">
    <text evidence="1 2">Belongs to the phD/YefM antitoxin family.</text>
</comment>
<dbReference type="InterPro" id="IPR006442">
    <property type="entry name" value="Antitoxin_Phd/YefM"/>
</dbReference>
<evidence type="ECO:0000313" key="3">
    <source>
        <dbReference type="EMBL" id="MSS84224.1"/>
    </source>
</evidence>
<dbReference type="InterPro" id="IPR036165">
    <property type="entry name" value="YefM-like_sf"/>
</dbReference>
<accession>A0A6N7VR50</accession>
<sequence>MKTVKVQQAKTHLSAILTEVEEGQEYVIARADKPVARLVAIEYDDKRPLGFVNYPVPDSFFDALPIEELNAWEG</sequence>
<comment type="caution">
    <text evidence="3">The sequence shown here is derived from an EMBL/GenBank/DDBJ whole genome shotgun (WGS) entry which is preliminary data.</text>
</comment>
<protein>
    <recommendedName>
        <fullName evidence="2">Antitoxin</fullName>
    </recommendedName>
</protein>
<dbReference type="AlphaFoldDB" id="A0A6N7VR50"/>
<dbReference type="Gene3D" id="3.40.1620.10">
    <property type="entry name" value="YefM-like domain"/>
    <property type="match status" value="1"/>
</dbReference>
<keyword evidence="4" id="KW-1185">Reference proteome</keyword>
<dbReference type="Proteomes" id="UP000470875">
    <property type="component" value="Unassembled WGS sequence"/>
</dbReference>
<evidence type="ECO:0000313" key="4">
    <source>
        <dbReference type="Proteomes" id="UP000470875"/>
    </source>
</evidence>
<organism evidence="3 4">
    <name type="scientific">Scrofimicrobium canadense</name>
    <dbReference type="NCBI Taxonomy" id="2652290"/>
    <lineage>
        <taxon>Bacteria</taxon>
        <taxon>Bacillati</taxon>
        <taxon>Actinomycetota</taxon>
        <taxon>Actinomycetes</taxon>
        <taxon>Actinomycetales</taxon>
        <taxon>Actinomycetaceae</taxon>
        <taxon>Scrofimicrobium</taxon>
    </lineage>
</organism>
<proteinExistence type="inferred from homology"/>
<evidence type="ECO:0000256" key="1">
    <source>
        <dbReference type="ARBA" id="ARBA00009981"/>
    </source>
</evidence>
<dbReference type="NCBIfam" id="TIGR01552">
    <property type="entry name" value="phd_fam"/>
    <property type="match status" value="1"/>
</dbReference>
<gene>
    <name evidence="3" type="ORF">FYJ24_05475</name>
</gene>
<name>A0A6N7VR50_9ACTO</name>
<dbReference type="RefSeq" id="WP_318656552.1">
    <property type="nucleotide sequence ID" value="NZ_VULO01000005.1"/>
</dbReference>
<dbReference type="Pfam" id="PF02604">
    <property type="entry name" value="PhdYeFM_antitox"/>
    <property type="match status" value="1"/>
</dbReference>
<evidence type="ECO:0000256" key="2">
    <source>
        <dbReference type="RuleBase" id="RU362080"/>
    </source>
</evidence>
<dbReference type="SUPFAM" id="SSF143120">
    <property type="entry name" value="YefM-like"/>
    <property type="match status" value="1"/>
</dbReference>
<dbReference type="EMBL" id="VULO01000005">
    <property type="protein sequence ID" value="MSS84224.1"/>
    <property type="molecule type" value="Genomic_DNA"/>
</dbReference>
<comment type="function">
    <text evidence="2">Antitoxin component of a type II toxin-antitoxin (TA) system.</text>
</comment>